<dbReference type="STRING" id="1121328.JWYL7_1797"/>
<dbReference type="EMBL" id="FRBG01000011">
    <property type="protein sequence ID" value="SHL10065.1"/>
    <property type="molecule type" value="Genomic_DNA"/>
</dbReference>
<sequence>MNRIDAIINYNEKDCKINAFLDVLADILQDASLNEGASQKSESPSFLM</sequence>
<keyword evidence="4" id="KW-1185">Reference proteome</keyword>
<evidence type="ECO:0000313" key="1">
    <source>
        <dbReference type="EMBL" id="KXZ40722.1"/>
    </source>
</evidence>
<reference evidence="1 3" key="1">
    <citation type="submission" date="2016-02" db="EMBL/GenBank/DDBJ databases">
        <title>Draft genome sequence for Clostridium paradoxum JW-YL-7.</title>
        <authorList>
            <person name="Utturkar S.M."/>
            <person name="Lancaster A."/>
            <person name="Poole F.L."/>
            <person name="Adams M.W."/>
            <person name="Brown S.D."/>
        </authorList>
    </citation>
    <scope>NUCLEOTIDE SEQUENCE [LARGE SCALE GENOMIC DNA]</scope>
    <source>
        <strain evidence="1 3">JW-YL-7</strain>
    </source>
</reference>
<evidence type="ECO:0000313" key="4">
    <source>
        <dbReference type="Proteomes" id="UP000323392"/>
    </source>
</evidence>
<dbReference type="RefSeq" id="WP_156473382.1">
    <property type="nucleotide sequence ID" value="NZ_FRBG01000011.1"/>
</dbReference>
<dbReference type="AlphaFoldDB" id="A0A150FSY9"/>
<evidence type="ECO:0000313" key="3">
    <source>
        <dbReference type="Proteomes" id="UP000092605"/>
    </source>
</evidence>
<accession>A0A150FSY9</accession>
<protein>
    <submittedName>
        <fullName evidence="1">Uncharacterized protein</fullName>
    </submittedName>
</protein>
<gene>
    <name evidence="1" type="ORF">JWYL7_1797</name>
    <name evidence="2" type="ORF">SAMN05661008_01466</name>
</gene>
<organism evidence="1 3">
    <name type="scientific">Alkalithermobacter thermoalcaliphilus JW-YL-7 = DSM 7308</name>
    <dbReference type="NCBI Taxonomy" id="1121328"/>
    <lineage>
        <taxon>Bacteria</taxon>
        <taxon>Bacillati</taxon>
        <taxon>Bacillota</taxon>
        <taxon>Clostridia</taxon>
        <taxon>Peptostreptococcales</taxon>
        <taxon>Tepidibacteraceae</taxon>
        <taxon>Alkalithermobacter</taxon>
    </lineage>
</organism>
<name>A0A150FSY9_CLOPD</name>
<dbReference type="EMBL" id="LSFY01000001">
    <property type="protein sequence ID" value="KXZ40722.1"/>
    <property type="molecule type" value="Genomic_DNA"/>
</dbReference>
<reference evidence="2 4" key="2">
    <citation type="submission" date="2016-11" db="EMBL/GenBank/DDBJ databases">
        <authorList>
            <person name="Varghese N."/>
            <person name="Submissions S."/>
        </authorList>
    </citation>
    <scope>NUCLEOTIDE SEQUENCE [LARGE SCALE GENOMIC DNA]</scope>
    <source>
        <strain evidence="2 4">DSM 7308</strain>
    </source>
</reference>
<dbReference type="PATRIC" id="fig|1121328.3.peg.1809"/>
<evidence type="ECO:0000313" key="2">
    <source>
        <dbReference type="EMBL" id="SHL10065.1"/>
    </source>
</evidence>
<proteinExistence type="predicted"/>
<comment type="caution">
    <text evidence="1">The sequence shown here is derived from an EMBL/GenBank/DDBJ whole genome shotgun (WGS) entry which is preliminary data.</text>
</comment>
<dbReference type="Proteomes" id="UP000092605">
    <property type="component" value="Unassembled WGS sequence"/>
</dbReference>
<dbReference type="Proteomes" id="UP000323392">
    <property type="component" value="Unassembled WGS sequence"/>
</dbReference>